<keyword evidence="3 8" id="KW-0235">DNA replication</keyword>
<dbReference type="NCBIfam" id="TIGR00362">
    <property type="entry name" value="DnaA"/>
    <property type="match status" value="1"/>
</dbReference>
<dbReference type="InterPro" id="IPR013317">
    <property type="entry name" value="DnaA_dom"/>
</dbReference>
<dbReference type="FunFam" id="1.10.1750.10:FF:000002">
    <property type="entry name" value="Chromosomal replication initiator protein DnaA"/>
    <property type="match status" value="1"/>
</dbReference>
<dbReference type="RefSeq" id="WP_087453051.1">
    <property type="nucleotide sequence ID" value="NZ_CP021417.2"/>
</dbReference>
<dbReference type="InterPro" id="IPR020591">
    <property type="entry name" value="Chromosome_initiator_DnaA-like"/>
</dbReference>
<dbReference type="InterPro" id="IPR013159">
    <property type="entry name" value="DnaA_C"/>
</dbReference>
<protein>
    <recommendedName>
        <fullName evidence="8 9">Chromosomal replication initiator protein DnaA</fullName>
    </recommendedName>
</protein>
<dbReference type="FunFam" id="3.40.50.300:FF:000150">
    <property type="entry name" value="Chromosomal replication initiator protein DnaA"/>
    <property type="match status" value="1"/>
</dbReference>
<accession>A0A7Y4LIR2</accession>
<gene>
    <name evidence="8 15" type="primary">dnaA</name>
    <name evidence="15" type="ORF">CBE74_00005</name>
</gene>
<evidence type="ECO:0000256" key="2">
    <source>
        <dbReference type="ARBA" id="ARBA00022490"/>
    </source>
</evidence>
<dbReference type="GO" id="GO:0005886">
    <property type="term" value="C:plasma membrane"/>
    <property type="evidence" value="ECO:0007669"/>
    <property type="project" value="TreeGrafter"/>
</dbReference>
<feature type="region of interest" description="Disordered" evidence="12">
    <location>
        <begin position="93"/>
        <end position="114"/>
    </location>
</feature>
<evidence type="ECO:0000256" key="9">
    <source>
        <dbReference type="NCBIfam" id="TIGR00362"/>
    </source>
</evidence>
<dbReference type="GO" id="GO:0005737">
    <property type="term" value="C:cytoplasm"/>
    <property type="evidence" value="ECO:0007669"/>
    <property type="project" value="UniProtKB-SubCell"/>
</dbReference>
<feature type="domain" description="Chromosomal replication initiator DnaA C-terminal" evidence="14">
    <location>
        <begin position="512"/>
        <end position="581"/>
    </location>
</feature>
<feature type="binding site" evidence="8">
    <location>
        <position position="310"/>
    </location>
    <ligand>
        <name>ATP</name>
        <dbReference type="ChEBI" id="CHEBI:30616"/>
    </ligand>
</feature>
<dbReference type="InterPro" id="IPR027417">
    <property type="entry name" value="P-loop_NTPase"/>
</dbReference>
<dbReference type="AlphaFoldDB" id="A0A7Y4LIR2"/>
<dbReference type="Gene3D" id="1.10.1750.10">
    <property type="match status" value="1"/>
</dbReference>
<evidence type="ECO:0000256" key="1">
    <source>
        <dbReference type="ARBA" id="ARBA00006583"/>
    </source>
</evidence>
<evidence type="ECO:0000256" key="8">
    <source>
        <dbReference type="HAMAP-Rule" id="MF_00377"/>
    </source>
</evidence>
<evidence type="ECO:0000259" key="13">
    <source>
        <dbReference type="SMART" id="SM00382"/>
    </source>
</evidence>
<comment type="subcellular location">
    <subcellularLocation>
        <location evidence="8">Cytoplasm</location>
    </subcellularLocation>
</comment>
<dbReference type="NCBIfam" id="NF010686">
    <property type="entry name" value="PRK14086.1"/>
    <property type="match status" value="1"/>
</dbReference>
<dbReference type="InterPro" id="IPR001957">
    <property type="entry name" value="Chromosome_initiator_DnaA"/>
</dbReference>
<dbReference type="Pfam" id="PF00308">
    <property type="entry name" value="Bac_DnaA"/>
    <property type="match status" value="1"/>
</dbReference>
<keyword evidence="16" id="KW-1185">Reference proteome</keyword>
<dbReference type="SMART" id="SM00382">
    <property type="entry name" value="AAA"/>
    <property type="match status" value="1"/>
</dbReference>
<proteinExistence type="inferred from homology"/>
<dbReference type="InterPro" id="IPR003593">
    <property type="entry name" value="AAA+_ATPase"/>
</dbReference>
<evidence type="ECO:0000313" key="16">
    <source>
        <dbReference type="Proteomes" id="UP000195652"/>
    </source>
</evidence>
<keyword evidence="7 8" id="KW-0238">DNA-binding</keyword>
<evidence type="ECO:0000256" key="4">
    <source>
        <dbReference type="ARBA" id="ARBA00022741"/>
    </source>
</evidence>
<dbReference type="HAMAP" id="MF_00377">
    <property type="entry name" value="DnaA_bact"/>
    <property type="match status" value="1"/>
</dbReference>
<feature type="region of interest" description="Domain III, AAA+ region" evidence="8">
    <location>
        <begin position="262"/>
        <end position="478"/>
    </location>
</feature>
<dbReference type="Gene3D" id="3.40.50.300">
    <property type="entry name" value="P-loop containing nucleotide triphosphate hydrolases"/>
    <property type="match status" value="1"/>
</dbReference>
<reference evidence="15 16" key="3">
    <citation type="journal article" date="2020" name="Int. J. Syst. Evol. Microbiol.">
        <title>Corynebacterium silvaticum sp. nov., a unique group of NTTB corynebacteria in wild boar and roe deer.</title>
        <authorList>
            <person name="Dangel A."/>
            <person name="Berger A."/>
            <person name="Rau J."/>
            <person name="Eisenberg T."/>
            <person name="Kampfer P."/>
            <person name="Margos G."/>
            <person name="Contzen M."/>
            <person name="Busse H.J."/>
            <person name="Konrad R."/>
            <person name="Peters M."/>
            <person name="Sting R."/>
            <person name="Sing A."/>
        </authorList>
    </citation>
    <scope>NUCLEOTIDE SEQUENCE [LARGE SCALE GENOMIC DNA]</scope>
    <source>
        <strain evidence="15 16">PO100/5</strain>
    </source>
</reference>
<organism evidence="15 16">
    <name type="scientific">Corynebacterium silvaticum</name>
    <dbReference type="NCBI Taxonomy" id="2320431"/>
    <lineage>
        <taxon>Bacteria</taxon>
        <taxon>Bacillati</taxon>
        <taxon>Actinomycetota</taxon>
        <taxon>Actinomycetes</taxon>
        <taxon>Mycobacteriales</taxon>
        <taxon>Corynebacteriaceae</taxon>
        <taxon>Corynebacterium</taxon>
    </lineage>
</organism>
<dbReference type="InterPro" id="IPR010921">
    <property type="entry name" value="Trp_repressor/repl_initiator"/>
</dbReference>
<dbReference type="PROSITE" id="PS01008">
    <property type="entry name" value="DNAA"/>
    <property type="match status" value="1"/>
</dbReference>
<evidence type="ECO:0000256" key="7">
    <source>
        <dbReference type="ARBA" id="ARBA00023125"/>
    </source>
</evidence>
<feature type="domain" description="AAA+ ATPase" evidence="13">
    <location>
        <begin position="295"/>
        <end position="423"/>
    </location>
</feature>
<dbReference type="PANTHER" id="PTHR30050">
    <property type="entry name" value="CHROMOSOMAL REPLICATION INITIATOR PROTEIN DNAA"/>
    <property type="match status" value="1"/>
</dbReference>
<evidence type="ECO:0000256" key="5">
    <source>
        <dbReference type="ARBA" id="ARBA00022840"/>
    </source>
</evidence>
<keyword evidence="6 8" id="KW-0446">Lipid-binding</keyword>
<comment type="similarity">
    <text evidence="1 8 11">Belongs to the DnaA family.</text>
</comment>
<dbReference type="CDD" id="cd06571">
    <property type="entry name" value="Bac_DnaA_C"/>
    <property type="match status" value="1"/>
</dbReference>
<comment type="domain">
    <text evidence="8">Domain I is involved in oligomerization and binding regulators, domain II is flexibile and of varying length in different bacteria, domain III forms the AAA+ region, while domain IV binds dsDNA.</text>
</comment>
<sequence length="608" mass="68263">MSETPSTWNERWQEVTNELLSQSQDPESGISITRQQSAYLRLVKPVAFVEGIAVLSVPHARAKKEIETTLGPVITEVLSRRLGRQYSLAVSVHASEEEPEDSSLSPDTAPAYQERSAVSGHYGAGSVNAAYQNQQSAAYRQSQDAQHPVTFGSLSYGNEKYPENTLEQCFSTPHYGFNEQNFNEAQHTTPATSHTAPQSGSALLHDPLQTRGTEPSLNQDYQGNTGGWRTDHIQEPTPAEQIPSGTPRAREQPSFNPDRALALNPHYTFDSYVVSDSNKLPCSAAIAVAEKPARAYNPLFIWGDSGLGKTHLMHAVGNYAQYLNPRLRIKYVSSEEFTNEYINSVRDDRQEAFKRKYRELDILMVDDIQFLQGKEGTQEEFFHTFNALYQANKQIVLSSDRPPKQLTTLEDRLRTRFQAGLIADIYPPDLETRIAILMKKATSERIVADREAIELIASRFNTSIRELEGAFIRVSAYASLMSPDKGKHRIDLRIAEKALEDMMPEQANQEITATTILAATAEYFEMDVNELKGSGKTRAVAHARQLAMYLCRELTDLSLPKIGEQFGGKDHTTVMYADRKIRKEITEKKETYDEIQLLTQQIKSSSRG</sequence>
<feature type="region of interest" description="Disordered" evidence="12">
    <location>
        <begin position="222"/>
        <end position="255"/>
    </location>
</feature>
<comment type="function">
    <text evidence="8 10">Plays an essential role in the initiation and regulation of chromosomal replication. ATP-DnaA binds to the origin of replication (oriC) to initiate formation of the DNA replication initiation complex once per cell cycle. Binds the DnaA box (a 9 base pair repeat at the origin) and separates the double-stranded (ds)DNA. Forms a right-handed helical filament on oriC DNA; dsDNA binds to the exterior of the filament while single-stranded (ss)DNA is stabiized in the filament's interior. The ATP-DnaA-oriC complex binds and stabilizes one strand of the AT-rich DNA unwinding element (DUE), permitting loading of DNA polymerase. After initiation quickly degrades to an ADP-DnaA complex that is not apt for DNA replication. Binds acidic phospholipids.</text>
</comment>
<feature type="region of interest" description="Domain I, interacts with DnaA modulators" evidence="8">
    <location>
        <begin position="1"/>
        <end position="192"/>
    </location>
</feature>
<dbReference type="GO" id="GO:0008289">
    <property type="term" value="F:lipid binding"/>
    <property type="evidence" value="ECO:0007669"/>
    <property type="project" value="UniProtKB-KW"/>
</dbReference>
<dbReference type="KEGG" id="csil:CBE74_00005"/>
<dbReference type="Pfam" id="PF08299">
    <property type="entry name" value="Bac_DnaA_C"/>
    <property type="match status" value="1"/>
</dbReference>
<dbReference type="OrthoDB" id="9807019at2"/>
<dbReference type="SUPFAM" id="SSF52540">
    <property type="entry name" value="P-loop containing nucleoside triphosphate hydrolases"/>
    <property type="match status" value="1"/>
</dbReference>
<evidence type="ECO:0000256" key="3">
    <source>
        <dbReference type="ARBA" id="ARBA00022705"/>
    </source>
</evidence>
<reference evidence="15 16" key="1">
    <citation type="journal article" date="2014" name="BMC Vet. Res.">
        <title>First report of Corynebacterium pseudotuberculosis from caseous lymphadenitis lesions in Black Alentejano pig (Sus scrofa domesticus).</title>
        <authorList>
            <person name="Oliveira M."/>
            <person name="Barroco C."/>
            <person name="Mottola C."/>
            <person name="Santos R."/>
            <person name="Lemsaddek A."/>
            <person name="Tavares L."/>
            <person name="Semedo-Lemsaddek T."/>
        </authorList>
    </citation>
    <scope>NUCLEOTIDE SEQUENCE [LARGE SCALE GENOMIC DNA]</scope>
    <source>
        <strain evidence="15 16">PO100/5</strain>
    </source>
</reference>
<reference evidence="15 16" key="2">
    <citation type="journal article" date="2020" name="Antonie Van Leeuwenhoek">
        <title>Phylogenomic characterisation of a novel corynebacterial species pathogenic to animals.</title>
        <authorList>
            <person name="Moller J."/>
            <person name="Musella L."/>
            <person name="Melnikov V."/>
            <person name="Geissdorfer W."/>
            <person name="Burkovski A."/>
            <person name="Sangal V."/>
        </authorList>
    </citation>
    <scope>NUCLEOTIDE SEQUENCE [LARGE SCALE GENOMIC DNA]</scope>
    <source>
        <strain evidence="15 16">PO100/5</strain>
    </source>
</reference>
<comment type="subunit">
    <text evidence="8">Oligomerizes as a right-handed, spiral filament on DNA at oriC.</text>
</comment>
<feature type="binding site" evidence="8">
    <location>
        <position position="306"/>
    </location>
    <ligand>
        <name>ATP</name>
        <dbReference type="ChEBI" id="CHEBI:30616"/>
    </ligand>
</feature>
<feature type="binding site" evidence="8">
    <location>
        <position position="309"/>
    </location>
    <ligand>
        <name>ATP</name>
        <dbReference type="ChEBI" id="CHEBI:30616"/>
    </ligand>
</feature>
<evidence type="ECO:0000256" key="10">
    <source>
        <dbReference type="RuleBase" id="RU000577"/>
    </source>
</evidence>
<dbReference type="InterPro" id="IPR018312">
    <property type="entry name" value="Chromosome_initiator_DnaA_CS"/>
</dbReference>
<dbReference type="GeneID" id="75006688"/>
<evidence type="ECO:0000259" key="14">
    <source>
        <dbReference type="SMART" id="SM00760"/>
    </source>
</evidence>
<dbReference type="GO" id="GO:0006275">
    <property type="term" value="P:regulation of DNA replication"/>
    <property type="evidence" value="ECO:0007669"/>
    <property type="project" value="UniProtKB-UniRule"/>
</dbReference>
<evidence type="ECO:0000256" key="11">
    <source>
        <dbReference type="RuleBase" id="RU004227"/>
    </source>
</evidence>
<comment type="caution">
    <text evidence="8">Lacks conserved residue(s) required for the propagation of feature annotation.</text>
</comment>
<dbReference type="PRINTS" id="PR00051">
    <property type="entry name" value="DNAA"/>
</dbReference>
<evidence type="ECO:0000256" key="12">
    <source>
        <dbReference type="SAM" id="MobiDB-lite"/>
    </source>
</evidence>
<feature type="binding site" evidence="8">
    <location>
        <position position="308"/>
    </location>
    <ligand>
        <name>ATP</name>
        <dbReference type="ChEBI" id="CHEBI:30616"/>
    </ligand>
</feature>
<dbReference type="SMART" id="SM00760">
    <property type="entry name" value="Bac_DnaA_C"/>
    <property type="match status" value="1"/>
</dbReference>
<evidence type="ECO:0000256" key="6">
    <source>
        <dbReference type="ARBA" id="ARBA00023121"/>
    </source>
</evidence>
<name>A0A7Y4LIR2_9CORY</name>
<dbReference type="GO" id="GO:0005524">
    <property type="term" value="F:ATP binding"/>
    <property type="evidence" value="ECO:0007669"/>
    <property type="project" value="UniProtKB-UniRule"/>
</dbReference>
<dbReference type="EMBL" id="CP021417">
    <property type="protein sequence ID" value="ARU45160.1"/>
    <property type="molecule type" value="Genomic_DNA"/>
</dbReference>
<dbReference type="CDD" id="cd00009">
    <property type="entry name" value="AAA"/>
    <property type="match status" value="1"/>
</dbReference>
<keyword evidence="2 8" id="KW-0963">Cytoplasm</keyword>
<dbReference type="GO" id="GO:0003688">
    <property type="term" value="F:DNA replication origin binding"/>
    <property type="evidence" value="ECO:0007669"/>
    <property type="project" value="UniProtKB-UniRule"/>
</dbReference>
<dbReference type="PANTHER" id="PTHR30050:SF2">
    <property type="entry name" value="CHROMOSOMAL REPLICATION INITIATOR PROTEIN DNAA"/>
    <property type="match status" value="1"/>
</dbReference>
<dbReference type="SUPFAM" id="SSF48295">
    <property type="entry name" value="TrpR-like"/>
    <property type="match status" value="1"/>
</dbReference>
<reference evidence="15 16" key="4">
    <citation type="journal article" date="2020" name="PLoS ONE">
        <title>Taxonomic classification of strain PO100/5 shows a broader geographic distribution and genetic markers of the recently described Corynebacterium silvaticum.</title>
        <authorList>
            <person name="Viana M.V.C."/>
            <person name="Profeta R."/>
            <person name="da Silva A.L."/>
            <person name="Hurtado R."/>
            <person name="Cerqueira J.C."/>
            <person name="Ribeiro B.F.S."/>
            <person name="Almeida M.O."/>
            <person name="Morais-Rodrigues F."/>
            <person name="Soares S.C."/>
            <person name="Oliveira M."/>
            <person name="Tavares L."/>
            <person name="Figueiredo H."/>
            <person name="Wattam A.R."/>
            <person name="Barh D."/>
            <person name="Ghosh P."/>
            <person name="Silva A."/>
            <person name="Azevedo V."/>
        </authorList>
    </citation>
    <scope>NUCLEOTIDE SEQUENCE [LARGE SCALE GENOMIC DNA]</scope>
    <source>
        <strain evidence="15 16">PO100/5</strain>
    </source>
</reference>
<dbReference type="Gene3D" id="1.10.8.60">
    <property type="match status" value="1"/>
</dbReference>
<dbReference type="Proteomes" id="UP000195652">
    <property type="component" value="Chromosome"/>
</dbReference>
<dbReference type="GO" id="GO:0006270">
    <property type="term" value="P:DNA replication initiation"/>
    <property type="evidence" value="ECO:0007669"/>
    <property type="project" value="UniProtKB-UniRule"/>
</dbReference>
<evidence type="ECO:0000313" key="15">
    <source>
        <dbReference type="EMBL" id="ARU45160.1"/>
    </source>
</evidence>
<keyword evidence="4 8" id="KW-0547">Nucleotide-binding</keyword>
<feature type="region of interest" description="Domain IV, binds dsDNA" evidence="8">
    <location>
        <begin position="479"/>
        <end position="608"/>
    </location>
</feature>
<keyword evidence="5 8" id="KW-0067">ATP-binding</keyword>